<name>A0A2T7WT09_MICTE</name>
<dbReference type="PANTHER" id="PTHR22990">
    <property type="entry name" value="F-BOX ONLY PROTEIN"/>
    <property type="match status" value="1"/>
</dbReference>
<evidence type="ECO:0000256" key="1">
    <source>
        <dbReference type="ARBA" id="ARBA00022737"/>
    </source>
</evidence>
<dbReference type="Gene3D" id="2.160.20.10">
    <property type="entry name" value="Single-stranded right-handed beta-helix, Pectin lyase-like"/>
    <property type="match status" value="1"/>
</dbReference>
<reference evidence="4 5" key="1">
    <citation type="submission" date="2018-04" db="EMBL/GenBank/DDBJ databases">
        <authorList>
            <person name="Go L.Y."/>
            <person name="Mitchell J.A."/>
        </authorList>
    </citation>
    <scope>NUCLEOTIDE SEQUENCE [LARGE SCALE GENOMIC DNA]</scope>
    <source>
        <strain evidence="4 5">TPD7010</strain>
    </source>
</reference>
<dbReference type="InterPro" id="IPR039448">
    <property type="entry name" value="Beta_helix"/>
</dbReference>
<dbReference type="SUPFAM" id="SSF51126">
    <property type="entry name" value="Pectin lyase-like"/>
    <property type="match status" value="1"/>
</dbReference>
<feature type="domain" description="Right handed beta helix" evidence="3">
    <location>
        <begin position="197"/>
        <end position="363"/>
    </location>
</feature>
<dbReference type="EMBL" id="QDFT01000009">
    <property type="protein sequence ID" value="PVE76900.1"/>
    <property type="molecule type" value="Genomic_DNA"/>
</dbReference>
<dbReference type="SMART" id="SM00710">
    <property type="entry name" value="PbH1"/>
    <property type="match status" value="7"/>
</dbReference>
<dbReference type="InterPro" id="IPR051550">
    <property type="entry name" value="SCF-Subunits/Alg-Epimerases"/>
</dbReference>
<evidence type="ECO:0000259" key="3">
    <source>
        <dbReference type="Pfam" id="PF13229"/>
    </source>
</evidence>
<organism evidence="4 5">
    <name type="scientific">Microbacterium testaceum</name>
    <name type="common">Aureobacterium testaceum</name>
    <name type="synonym">Brevibacterium testaceum</name>
    <dbReference type="NCBI Taxonomy" id="2033"/>
    <lineage>
        <taxon>Bacteria</taxon>
        <taxon>Bacillati</taxon>
        <taxon>Actinomycetota</taxon>
        <taxon>Actinomycetes</taxon>
        <taxon>Micrococcales</taxon>
        <taxon>Microbacteriaceae</taxon>
        <taxon>Microbacterium</taxon>
    </lineage>
</organism>
<sequence length="478" mass="49068">MAKCIPAHRSSPDISPGFSPRRGRFGAPETVPRAARTKLRLVPNPTRLRRALAILLVAASATAPLVACAPAATPEAPQTVRVPEDVPTIGEAVSRVAQGGLVLVGPGTYDEQVLIDRPDITLRGTDRNATVIDGGGVRSYGVVAIADGISIENLTVTRATFYGVLVTGLHDENGPSAHGVDGYTHLDPAAFPPVRRFSIDHVTAYDNGLYGLYAFDAHDGVIRDSYASGSADSGIYVGQCEGCGILVTGNVAENNAVGFENANASDSVWVVGNRFSGNRVGMTLLSNYQEAFTPQRANVVAGNLISANARAESPAQADGGFGVGIGIGGGTENAIENNRIQDNPRAGVLLSGNEDLAAIGNVFTGTVWSGNGVDLANISMARAQAAGNCVSDGTPSTLPSDLLSTCPGGVQPAADRAALPALDVPPGMSFLKVAAPPAQPDLGHVDAPARVLPASVALPDRAAIAVPPADLFADRARP</sequence>
<dbReference type="Pfam" id="PF13229">
    <property type="entry name" value="Beta_helix"/>
    <property type="match status" value="1"/>
</dbReference>
<comment type="caution">
    <text evidence="4">The sequence shown here is derived from an EMBL/GenBank/DDBJ whole genome shotgun (WGS) entry which is preliminary data.</text>
</comment>
<evidence type="ECO:0000313" key="5">
    <source>
        <dbReference type="Proteomes" id="UP000244649"/>
    </source>
</evidence>
<accession>A0A2T7WT09</accession>
<dbReference type="Proteomes" id="UP000244649">
    <property type="component" value="Unassembled WGS sequence"/>
</dbReference>
<protein>
    <submittedName>
        <fullName evidence="4">Plasmid stabilization protein</fullName>
    </submittedName>
</protein>
<gene>
    <name evidence="4" type="ORF">DC432_05660</name>
</gene>
<proteinExistence type="predicted"/>
<evidence type="ECO:0000313" key="4">
    <source>
        <dbReference type="EMBL" id="PVE76900.1"/>
    </source>
</evidence>
<dbReference type="InterPro" id="IPR006626">
    <property type="entry name" value="PbH1"/>
</dbReference>
<keyword evidence="1" id="KW-0677">Repeat</keyword>
<dbReference type="PANTHER" id="PTHR22990:SF15">
    <property type="entry name" value="F-BOX ONLY PROTEIN 10"/>
    <property type="match status" value="1"/>
</dbReference>
<evidence type="ECO:0000256" key="2">
    <source>
        <dbReference type="SAM" id="MobiDB-lite"/>
    </source>
</evidence>
<dbReference type="InterPro" id="IPR012334">
    <property type="entry name" value="Pectin_lyas_fold"/>
</dbReference>
<dbReference type="AlphaFoldDB" id="A0A2T7WT09"/>
<dbReference type="InterPro" id="IPR011050">
    <property type="entry name" value="Pectin_lyase_fold/virulence"/>
</dbReference>
<feature type="region of interest" description="Disordered" evidence="2">
    <location>
        <begin position="1"/>
        <end position="30"/>
    </location>
</feature>